<dbReference type="EMBL" id="GU942969">
    <property type="protein sequence ID" value="ADD93187.1"/>
    <property type="molecule type" value="Genomic_DNA"/>
</dbReference>
<evidence type="ECO:0000256" key="6">
    <source>
        <dbReference type="ARBA" id="ARBA00023458"/>
    </source>
</evidence>
<dbReference type="GO" id="GO:0005737">
    <property type="term" value="C:cytoplasm"/>
    <property type="evidence" value="ECO:0007669"/>
    <property type="project" value="UniProtKB-SubCell"/>
</dbReference>
<keyword evidence="5" id="KW-0133">Cell shape</keyword>
<dbReference type="InterPro" id="IPR056546">
    <property type="entry name" value="MreB_MamK-like"/>
</dbReference>
<evidence type="ECO:0000256" key="5">
    <source>
        <dbReference type="ARBA" id="ARBA00022960"/>
    </source>
</evidence>
<reference evidence="7" key="1">
    <citation type="journal article" date="2010" name="ISME J.">
        <title>Metagenome of the Mediterranean deep chlorophyll maximum studied by direct and fosmid library 454 pyrosequencing.</title>
        <authorList>
            <person name="Ghai R."/>
            <person name="Martin-Cuadrado A.B."/>
            <person name="Molto A.G."/>
            <person name="Heredia I.G."/>
            <person name="Cabrera R."/>
            <person name="Martin J."/>
            <person name="Verdu M."/>
            <person name="Deschamps P."/>
            <person name="Moreira D."/>
            <person name="Lopez-Garcia P."/>
            <person name="Mira A."/>
            <person name="Rodriguez-Valera F."/>
        </authorList>
    </citation>
    <scope>NUCLEOTIDE SEQUENCE</scope>
</reference>
<keyword evidence="2" id="KW-0963">Cytoplasm</keyword>
<proteinExistence type="inferred from homology"/>
<dbReference type="CDD" id="cd24009">
    <property type="entry name" value="ASKHA_NBD_MamK"/>
    <property type="match status" value="1"/>
</dbReference>
<dbReference type="InterPro" id="IPR004753">
    <property type="entry name" value="MreB"/>
</dbReference>
<dbReference type="SMART" id="SM00268">
    <property type="entry name" value="ACTIN"/>
    <property type="match status" value="1"/>
</dbReference>
<dbReference type="GO" id="GO:0008360">
    <property type="term" value="P:regulation of cell shape"/>
    <property type="evidence" value="ECO:0007669"/>
    <property type="project" value="UniProtKB-KW"/>
</dbReference>
<dbReference type="PANTHER" id="PTHR42749:SF1">
    <property type="entry name" value="CELL SHAPE-DETERMINING PROTEIN MREB"/>
    <property type="match status" value="1"/>
</dbReference>
<dbReference type="Pfam" id="PF06723">
    <property type="entry name" value="MreB_Mbl"/>
    <property type="match status" value="1"/>
</dbReference>
<dbReference type="SUPFAM" id="SSF53067">
    <property type="entry name" value="Actin-like ATPase domain"/>
    <property type="match status" value="2"/>
</dbReference>
<evidence type="ECO:0000256" key="1">
    <source>
        <dbReference type="ARBA" id="ARBA00004496"/>
    </source>
</evidence>
<evidence type="ECO:0000256" key="4">
    <source>
        <dbReference type="ARBA" id="ARBA00022840"/>
    </source>
</evidence>
<dbReference type="PANTHER" id="PTHR42749">
    <property type="entry name" value="CELL SHAPE-DETERMINING PROTEIN MREB"/>
    <property type="match status" value="1"/>
</dbReference>
<comment type="subcellular location">
    <subcellularLocation>
        <location evidence="1">Cytoplasm</location>
    </subcellularLocation>
</comment>
<keyword evidence="4" id="KW-0067">ATP-binding</keyword>
<evidence type="ECO:0000313" key="7">
    <source>
        <dbReference type="EMBL" id="ADD93187.1"/>
    </source>
</evidence>
<evidence type="ECO:0000256" key="3">
    <source>
        <dbReference type="ARBA" id="ARBA00022741"/>
    </source>
</evidence>
<evidence type="ECO:0000256" key="2">
    <source>
        <dbReference type="ARBA" id="ARBA00022490"/>
    </source>
</evidence>
<dbReference type="AlphaFoldDB" id="D6PBT6"/>
<dbReference type="InterPro" id="IPR043129">
    <property type="entry name" value="ATPase_NBD"/>
</dbReference>
<name>D6PBT6_9ARCH</name>
<dbReference type="GO" id="GO:0000902">
    <property type="term" value="P:cell morphogenesis"/>
    <property type="evidence" value="ECO:0007669"/>
    <property type="project" value="InterPro"/>
</dbReference>
<dbReference type="InterPro" id="IPR004000">
    <property type="entry name" value="Actin"/>
</dbReference>
<accession>D6PBT6</accession>
<dbReference type="Gene3D" id="3.30.420.40">
    <property type="match status" value="1"/>
</dbReference>
<comment type="similarity">
    <text evidence="6">Belongs to the FtsA/MreB family.</text>
</comment>
<sequence>MLGGMSARRTVNKMSDRLYVGIDLGTYQSTIASSAGISHTIETVVGRPKDPVARNFLGRDVLFGNDALKNKLACNLYRPMAAGVAQDDEANLAAAKAFVSHLLETVDPEEFDEVFGVICSPSHVSFTDKSNLVATLRGQVNAIMVVTEPFATAYGIGEIASSIVVDIGAGTTDIARIYGTFPTDEDQVTIQEAGDWLDNELMVLIQKKFTGAQITKDMVRKWKEEVSYVGGEVREATVELSVEGKKQVVDIGDLVSQACEMIIPKIGNAIKRIVAGADPEYQPVLRNNIILSGGGSLIDGIAARMTEEISDIGDVTVWCVEDPINAVANGALQLAGEMPDEMYTAIN</sequence>
<protein>
    <submittedName>
        <fullName evidence="7">MamK protein</fullName>
    </submittedName>
</protein>
<dbReference type="GO" id="GO:0005524">
    <property type="term" value="F:ATP binding"/>
    <property type="evidence" value="ECO:0007669"/>
    <property type="project" value="UniProtKB-KW"/>
</dbReference>
<dbReference type="PRINTS" id="PR01652">
    <property type="entry name" value="SHAPEPROTEIN"/>
</dbReference>
<keyword evidence="3" id="KW-0547">Nucleotide-binding</keyword>
<organism evidence="7">
    <name type="scientific">uncultured archaeon MedDCM-OCT-S08-C16</name>
    <dbReference type="NCBI Taxonomy" id="743095"/>
    <lineage>
        <taxon>Archaea</taxon>
        <taxon>environmental samples</taxon>
    </lineage>
</organism>